<gene>
    <name evidence="1" type="ORF">Vadar_019760</name>
</gene>
<dbReference type="EMBL" id="CM037153">
    <property type="protein sequence ID" value="KAH7858076.1"/>
    <property type="molecule type" value="Genomic_DNA"/>
</dbReference>
<organism evidence="1 2">
    <name type="scientific">Vaccinium darrowii</name>
    <dbReference type="NCBI Taxonomy" id="229202"/>
    <lineage>
        <taxon>Eukaryota</taxon>
        <taxon>Viridiplantae</taxon>
        <taxon>Streptophyta</taxon>
        <taxon>Embryophyta</taxon>
        <taxon>Tracheophyta</taxon>
        <taxon>Spermatophyta</taxon>
        <taxon>Magnoliopsida</taxon>
        <taxon>eudicotyledons</taxon>
        <taxon>Gunneridae</taxon>
        <taxon>Pentapetalae</taxon>
        <taxon>asterids</taxon>
        <taxon>Ericales</taxon>
        <taxon>Ericaceae</taxon>
        <taxon>Vaccinioideae</taxon>
        <taxon>Vaccinieae</taxon>
        <taxon>Vaccinium</taxon>
    </lineage>
</organism>
<keyword evidence="2" id="KW-1185">Reference proteome</keyword>
<accession>A0ACB7YX38</accession>
<protein>
    <submittedName>
        <fullName evidence="1">Uncharacterized protein</fullName>
    </submittedName>
</protein>
<comment type="caution">
    <text evidence="1">The sequence shown here is derived from an EMBL/GenBank/DDBJ whole genome shotgun (WGS) entry which is preliminary data.</text>
</comment>
<reference evidence="1 2" key="1">
    <citation type="journal article" date="2021" name="Hortic Res">
        <title>High-quality reference genome and annotation aids understanding of berry development for evergreen blueberry (Vaccinium darrowii).</title>
        <authorList>
            <person name="Yu J."/>
            <person name="Hulse-Kemp A.M."/>
            <person name="Babiker E."/>
            <person name="Staton M."/>
        </authorList>
    </citation>
    <scope>NUCLEOTIDE SEQUENCE [LARGE SCALE GENOMIC DNA]</scope>
    <source>
        <strain evidence="2">cv. NJ 8807/NJ 8810</strain>
        <tissue evidence="1">Young leaf</tissue>
    </source>
</reference>
<evidence type="ECO:0000313" key="2">
    <source>
        <dbReference type="Proteomes" id="UP000828048"/>
    </source>
</evidence>
<name>A0ACB7YX38_9ERIC</name>
<dbReference type="Proteomes" id="UP000828048">
    <property type="component" value="Chromosome 3"/>
</dbReference>
<sequence>MVESEPLKPKPRPIVRIGIVLISHSLLVSVICCTAGVVALLLLTVLVSVVAKNTYISENALMPAGPSYA</sequence>
<evidence type="ECO:0000313" key="1">
    <source>
        <dbReference type="EMBL" id="KAH7858076.1"/>
    </source>
</evidence>
<proteinExistence type="predicted"/>